<name>A0A3D9IDP0_9BACL</name>
<evidence type="ECO:0000313" key="2">
    <source>
        <dbReference type="EMBL" id="RED59326.1"/>
    </source>
</evidence>
<dbReference type="InterPro" id="IPR052509">
    <property type="entry name" value="Metal_resp_DNA-bind_regulator"/>
</dbReference>
<keyword evidence="2" id="KW-0238">DNA-binding</keyword>
<dbReference type="SUPFAM" id="SSF46785">
    <property type="entry name" value="Winged helix' DNA-binding domain"/>
    <property type="match status" value="1"/>
</dbReference>
<dbReference type="InterPro" id="IPR036388">
    <property type="entry name" value="WH-like_DNA-bd_sf"/>
</dbReference>
<dbReference type="PANTHER" id="PTHR33169">
    <property type="entry name" value="PADR-FAMILY TRANSCRIPTIONAL REGULATOR"/>
    <property type="match status" value="1"/>
</dbReference>
<dbReference type="Gene3D" id="1.10.10.10">
    <property type="entry name" value="Winged helix-like DNA-binding domain superfamily/Winged helix DNA-binding domain"/>
    <property type="match status" value="1"/>
</dbReference>
<dbReference type="RefSeq" id="WP_115993373.1">
    <property type="nucleotide sequence ID" value="NZ_QRDY01000007.1"/>
</dbReference>
<dbReference type="Proteomes" id="UP000256869">
    <property type="component" value="Unassembled WGS sequence"/>
</dbReference>
<dbReference type="PANTHER" id="PTHR33169:SF14">
    <property type="entry name" value="TRANSCRIPTIONAL REGULATOR RV3488"/>
    <property type="match status" value="1"/>
</dbReference>
<dbReference type="Pfam" id="PF03551">
    <property type="entry name" value="PadR"/>
    <property type="match status" value="1"/>
</dbReference>
<proteinExistence type="predicted"/>
<reference evidence="2 3" key="1">
    <citation type="submission" date="2018-07" db="EMBL/GenBank/DDBJ databases">
        <title>Genomic Encyclopedia of Type Strains, Phase III (KMG-III): the genomes of soil and plant-associated and newly described type strains.</title>
        <authorList>
            <person name="Whitman W."/>
        </authorList>
    </citation>
    <scope>NUCLEOTIDE SEQUENCE [LARGE SCALE GENOMIC DNA]</scope>
    <source>
        <strain evidence="2 3">CECT 8236</strain>
    </source>
</reference>
<evidence type="ECO:0000313" key="3">
    <source>
        <dbReference type="Proteomes" id="UP000256869"/>
    </source>
</evidence>
<accession>A0A3D9IDP0</accession>
<gene>
    <name evidence="2" type="ORF">DFP95_107165</name>
</gene>
<keyword evidence="3" id="KW-1185">Reference proteome</keyword>
<dbReference type="InterPro" id="IPR036390">
    <property type="entry name" value="WH_DNA-bd_sf"/>
</dbReference>
<feature type="domain" description="Transcription regulator PadR N-terminal" evidence="1">
    <location>
        <begin position="22"/>
        <end position="91"/>
    </location>
</feature>
<dbReference type="InterPro" id="IPR005149">
    <property type="entry name" value="Tscrpt_reg_PadR_N"/>
</dbReference>
<dbReference type="OrthoDB" id="9808017at2"/>
<sequence length="121" mass="13822">MPDVNETINGLLNELRRGTIVIGVLSQLYKPQYGYSLVPVLEEKGLSVDPGTLYPLLRRLEKQELLESKWDTNEARPRKYYLLSPFGQEVYTGLCREWRKLIISMEAVMKDSEGGESNGND</sequence>
<dbReference type="EMBL" id="QRDY01000007">
    <property type="protein sequence ID" value="RED59326.1"/>
    <property type="molecule type" value="Genomic_DNA"/>
</dbReference>
<dbReference type="AlphaFoldDB" id="A0A3D9IDP0"/>
<protein>
    <submittedName>
        <fullName evidence="2">DNA-binding PadR family transcriptional regulator</fullName>
    </submittedName>
</protein>
<organism evidence="2 3">
    <name type="scientific">Cohnella lupini</name>
    <dbReference type="NCBI Taxonomy" id="1294267"/>
    <lineage>
        <taxon>Bacteria</taxon>
        <taxon>Bacillati</taxon>
        <taxon>Bacillota</taxon>
        <taxon>Bacilli</taxon>
        <taxon>Bacillales</taxon>
        <taxon>Paenibacillaceae</taxon>
        <taxon>Cohnella</taxon>
    </lineage>
</organism>
<dbReference type="GO" id="GO:0003677">
    <property type="term" value="F:DNA binding"/>
    <property type="evidence" value="ECO:0007669"/>
    <property type="project" value="UniProtKB-KW"/>
</dbReference>
<comment type="caution">
    <text evidence="2">The sequence shown here is derived from an EMBL/GenBank/DDBJ whole genome shotgun (WGS) entry which is preliminary data.</text>
</comment>
<evidence type="ECO:0000259" key="1">
    <source>
        <dbReference type="Pfam" id="PF03551"/>
    </source>
</evidence>